<dbReference type="Proteomes" id="UP001557484">
    <property type="component" value="Unassembled WGS sequence"/>
</dbReference>
<reference evidence="1 2" key="1">
    <citation type="journal article" date="2011" name="Int. J. Syst. Evol. Microbiol.">
        <title>Zhongshania antarctica gen. nov., sp. nov. and Zhongshania guokunii sp. nov., gammaproteobacteria respectively isolated from coastal attached (fast) ice and surface seawater of the Antarctic.</title>
        <authorList>
            <person name="Li H.J."/>
            <person name="Zhang X.Y."/>
            <person name="Chen C.X."/>
            <person name="Zhang Y.J."/>
            <person name="Gao Z.M."/>
            <person name="Yu Y."/>
            <person name="Chen X.L."/>
            <person name="Chen B."/>
            <person name="Zhang Y.Z."/>
        </authorList>
    </citation>
    <scope>NUCLEOTIDE SEQUENCE [LARGE SCALE GENOMIC DNA]</scope>
    <source>
        <strain evidence="1 2">R06B22</strain>
    </source>
</reference>
<dbReference type="RefSeq" id="WP_368374646.1">
    <property type="nucleotide sequence ID" value="NZ_JBFRYB010000001.1"/>
</dbReference>
<proteinExistence type="predicted"/>
<organism evidence="1 2">
    <name type="scientific">Zhongshania arctica</name>
    <dbReference type="NCBI Taxonomy" id="3238302"/>
    <lineage>
        <taxon>Bacteria</taxon>
        <taxon>Pseudomonadati</taxon>
        <taxon>Pseudomonadota</taxon>
        <taxon>Gammaproteobacteria</taxon>
        <taxon>Cellvibrionales</taxon>
        <taxon>Spongiibacteraceae</taxon>
        <taxon>Zhongshania</taxon>
    </lineage>
</organism>
<dbReference type="EMBL" id="JBFRYB010000001">
    <property type="protein sequence ID" value="MEX1664525.1"/>
    <property type="molecule type" value="Genomic_DNA"/>
</dbReference>
<dbReference type="InterPro" id="IPR038444">
    <property type="entry name" value="DUF465_sf"/>
</dbReference>
<protein>
    <submittedName>
        <fullName evidence="1">YdcH family protein</fullName>
    </submittedName>
</protein>
<evidence type="ECO:0000313" key="2">
    <source>
        <dbReference type="Proteomes" id="UP001557484"/>
    </source>
</evidence>
<dbReference type="InterPro" id="IPR007420">
    <property type="entry name" value="DUF465"/>
</dbReference>
<sequence length="66" mass="7892">MERMPSISARILLLQIRHRALDTEITELALNPYQNQLLLQRLKKEKLRIKDEIQWLKDELIPDLDA</sequence>
<name>A0ABV3TT87_9GAMM</name>
<dbReference type="Pfam" id="PF04325">
    <property type="entry name" value="DUF465"/>
    <property type="match status" value="1"/>
</dbReference>
<keyword evidence="2" id="KW-1185">Reference proteome</keyword>
<gene>
    <name evidence="1" type="ORF">AB4875_03435</name>
</gene>
<accession>A0ABV3TT87</accession>
<comment type="caution">
    <text evidence="1">The sequence shown here is derived from an EMBL/GenBank/DDBJ whole genome shotgun (WGS) entry which is preliminary data.</text>
</comment>
<evidence type="ECO:0000313" key="1">
    <source>
        <dbReference type="EMBL" id="MEX1664525.1"/>
    </source>
</evidence>
<dbReference type="Gene3D" id="6.10.280.50">
    <property type="match status" value="1"/>
</dbReference>